<dbReference type="PATRIC" id="fig|417368.6.peg.2171"/>
<dbReference type="Proteomes" id="UP000078516">
    <property type="component" value="Unassembled WGS sequence"/>
</dbReference>
<keyword evidence="3" id="KW-1185">Reference proteome</keyword>
<protein>
    <submittedName>
        <fullName evidence="2">Uncharacterized protein</fullName>
    </submittedName>
</protein>
<dbReference type="AlphaFoldDB" id="A0A179ES38"/>
<accession>A0A179ES38</accession>
<dbReference type="RefSeq" id="WP_067483350.1">
    <property type="nucleotide sequence ID" value="NZ_BJUG01000006.1"/>
</dbReference>
<evidence type="ECO:0000313" key="2">
    <source>
        <dbReference type="EMBL" id="OAQ55690.1"/>
    </source>
</evidence>
<proteinExistence type="predicted"/>
<evidence type="ECO:0000313" key="3">
    <source>
        <dbReference type="Proteomes" id="UP000078516"/>
    </source>
</evidence>
<reference evidence="1 4" key="2">
    <citation type="submission" date="2019-07" db="EMBL/GenBank/DDBJ databases">
        <title>Whole genome shotgun sequence of Enterococcus thailandicus NBRC 101867.</title>
        <authorList>
            <person name="Hosoyama A."/>
            <person name="Uohara A."/>
            <person name="Ohji S."/>
            <person name="Ichikawa N."/>
        </authorList>
    </citation>
    <scope>NUCLEOTIDE SEQUENCE [LARGE SCALE GENOMIC DNA]</scope>
    <source>
        <strain evidence="1 4">NBRC 101867</strain>
    </source>
</reference>
<evidence type="ECO:0000313" key="1">
    <source>
        <dbReference type="EMBL" id="GEK37016.1"/>
    </source>
</evidence>
<dbReference type="Proteomes" id="UP000321361">
    <property type="component" value="Unassembled WGS sequence"/>
</dbReference>
<dbReference type="OrthoDB" id="2223244at2"/>
<sequence>MNKNWQAIKQQLTEKEWLTNGYYRLRKQGEYYEFAFLQPGPCGDFMYHPQITVQEIANEPVPIKCFDNGGSSVQSFVRDESNQQQLNEIFEQLMQTYLEEKIGK</sequence>
<dbReference type="EMBL" id="BJUG01000006">
    <property type="protein sequence ID" value="GEK37016.1"/>
    <property type="molecule type" value="Genomic_DNA"/>
</dbReference>
<organism evidence="2 3">
    <name type="scientific">Enterococcus thailandicus</name>
    <dbReference type="NCBI Taxonomy" id="417368"/>
    <lineage>
        <taxon>Bacteria</taxon>
        <taxon>Bacillati</taxon>
        <taxon>Bacillota</taxon>
        <taxon>Bacilli</taxon>
        <taxon>Lactobacillales</taxon>
        <taxon>Enterococcaceae</taxon>
        <taxon>Enterococcus</taxon>
    </lineage>
</organism>
<reference evidence="2 3" key="1">
    <citation type="submission" date="2016-04" db="EMBL/GenBank/DDBJ databases">
        <title>Draft genome of an Enterococcus thailandicus strain isolated from bovine feces.</title>
        <authorList>
            <person name="Beukers A.G."/>
            <person name="Zaheer R."/>
            <person name="Goji N."/>
            <person name="Cook S.R."/>
            <person name="Amoako K."/>
            <person name="Chaves A.V."/>
            <person name="Ward M.P."/>
            <person name="Mcallister T.A."/>
        </authorList>
    </citation>
    <scope>NUCLEOTIDE SEQUENCE [LARGE SCALE GENOMIC DNA]</scope>
    <source>
        <strain evidence="2 3">F0711D 46</strain>
    </source>
</reference>
<comment type="caution">
    <text evidence="2">The sequence shown here is derived from an EMBL/GenBank/DDBJ whole genome shotgun (WGS) entry which is preliminary data.</text>
</comment>
<evidence type="ECO:0000313" key="4">
    <source>
        <dbReference type="Proteomes" id="UP000321361"/>
    </source>
</evidence>
<gene>
    <name evidence="2" type="ORF">A6E74_06400</name>
    <name evidence="1" type="ORF">ETH01_13030</name>
</gene>
<name>A0A179ES38_ENTTH</name>
<dbReference type="EMBL" id="LWMN01000012">
    <property type="protein sequence ID" value="OAQ55690.1"/>
    <property type="molecule type" value="Genomic_DNA"/>
</dbReference>